<sequence>MKLAMNILIEIVIYLVFLAGISFTYRKDLAQYTAKLKTRHRLRERRKQLQEQSRIEKHFDCITKATLNVKGTYLMTCMIGIYLLVMFVASRNLTVVNAMILSASMALAPYLILRIKFEGIRRKSSFEGEILVSNFLNQYRIANFNVYEALERLLQESKNTKSSNPFVLKMLLQLRNAGNPKEIRDAVNKFANIINTNWSRMFAYNIQIASEKGINVSLAIEDIMAQLRDARTIFEERKRLNSEAVRIVVYMIPFLYVFTIVISIKYIGMSVTNYFRNQLFTKEGFLFFTVSSVMFLMNIAIIEIVSRQKFDY</sequence>
<feature type="transmembrane region" description="Helical" evidence="1">
    <location>
        <begin position="72"/>
        <end position="89"/>
    </location>
</feature>
<organism evidence="2 3">
    <name type="scientific">Aminipila terrae</name>
    <dbReference type="NCBI Taxonomy" id="2697030"/>
    <lineage>
        <taxon>Bacteria</taxon>
        <taxon>Bacillati</taxon>
        <taxon>Bacillota</taxon>
        <taxon>Clostridia</taxon>
        <taxon>Peptostreptococcales</taxon>
        <taxon>Anaerovoracaceae</taxon>
        <taxon>Aminipila</taxon>
    </lineage>
</organism>
<proteinExistence type="predicted"/>
<dbReference type="KEGG" id="amic:Ami3637_13090"/>
<dbReference type="RefSeq" id="WP_162362949.1">
    <property type="nucleotide sequence ID" value="NZ_CP047591.1"/>
</dbReference>
<protein>
    <recommendedName>
        <fullName evidence="4">Type II secretion system protein GspF domain-containing protein</fullName>
    </recommendedName>
</protein>
<gene>
    <name evidence="2" type="ORF">Ami3637_13090</name>
</gene>
<keyword evidence="1" id="KW-0472">Membrane</keyword>
<keyword evidence="1" id="KW-1133">Transmembrane helix</keyword>
<keyword evidence="3" id="KW-1185">Reference proteome</keyword>
<feature type="transmembrane region" description="Helical" evidence="1">
    <location>
        <begin position="284"/>
        <end position="305"/>
    </location>
</feature>
<name>A0A6P1MJ07_9FIRM</name>
<reference evidence="2 3" key="1">
    <citation type="submission" date="2020-01" db="EMBL/GenBank/DDBJ databases">
        <title>Genomic analysis of Aminipila sp. CBA3637.</title>
        <authorList>
            <person name="Kim Y.B."/>
            <person name="Roh S.W."/>
        </authorList>
    </citation>
    <scope>NUCLEOTIDE SEQUENCE [LARGE SCALE GENOMIC DNA]</scope>
    <source>
        <strain evidence="2 3">CBA3637</strain>
    </source>
</reference>
<feature type="transmembrane region" description="Helical" evidence="1">
    <location>
        <begin position="95"/>
        <end position="113"/>
    </location>
</feature>
<evidence type="ECO:0008006" key="4">
    <source>
        <dbReference type="Google" id="ProtNLM"/>
    </source>
</evidence>
<evidence type="ECO:0000256" key="1">
    <source>
        <dbReference type="SAM" id="Phobius"/>
    </source>
</evidence>
<evidence type="ECO:0000313" key="3">
    <source>
        <dbReference type="Proteomes" id="UP000463883"/>
    </source>
</evidence>
<feature type="transmembrane region" description="Helical" evidence="1">
    <location>
        <begin position="6"/>
        <end position="25"/>
    </location>
</feature>
<evidence type="ECO:0000313" key="2">
    <source>
        <dbReference type="EMBL" id="QHI73183.1"/>
    </source>
</evidence>
<accession>A0A6P1MJ07</accession>
<keyword evidence="1" id="KW-0812">Transmembrane</keyword>
<dbReference type="Proteomes" id="UP000463883">
    <property type="component" value="Chromosome"/>
</dbReference>
<dbReference type="AlphaFoldDB" id="A0A6P1MJ07"/>
<dbReference type="EMBL" id="CP047591">
    <property type="protein sequence ID" value="QHI73183.1"/>
    <property type="molecule type" value="Genomic_DNA"/>
</dbReference>
<feature type="transmembrane region" description="Helical" evidence="1">
    <location>
        <begin position="247"/>
        <end position="264"/>
    </location>
</feature>